<evidence type="ECO:0000256" key="1">
    <source>
        <dbReference type="SAM" id="MobiDB-lite"/>
    </source>
</evidence>
<organism evidence="2 3">
    <name type="scientific">Crucibulum laeve</name>
    <dbReference type="NCBI Taxonomy" id="68775"/>
    <lineage>
        <taxon>Eukaryota</taxon>
        <taxon>Fungi</taxon>
        <taxon>Dikarya</taxon>
        <taxon>Basidiomycota</taxon>
        <taxon>Agaricomycotina</taxon>
        <taxon>Agaricomycetes</taxon>
        <taxon>Agaricomycetidae</taxon>
        <taxon>Agaricales</taxon>
        <taxon>Agaricineae</taxon>
        <taxon>Nidulariaceae</taxon>
        <taxon>Crucibulum</taxon>
    </lineage>
</organism>
<protein>
    <submittedName>
        <fullName evidence="2">Uncharacterized protein</fullName>
    </submittedName>
</protein>
<sequence>MHNAPLSPHQPPHSAYQQDPLTPSCPQFHLPSQPISLKRNKSSKSQQSCGSLCFLLHSFPSLVRTRDWAWDSLYLAATHACCSLHPPSPGAMGQNKNGIELNNSTEQQQHVEKTHQTCHPRTICVQSRFPPCTSLGARMVSPPVLPSSPGESGVRNPVSLISPFNANATAYSLSPIQSPSQRRPPLYHSQQADRGSWSRYR</sequence>
<feature type="region of interest" description="Disordered" evidence="1">
    <location>
        <begin position="175"/>
        <end position="201"/>
    </location>
</feature>
<accession>A0A5C3LET9</accession>
<dbReference type="AlphaFoldDB" id="A0A5C3LET9"/>
<evidence type="ECO:0000313" key="2">
    <source>
        <dbReference type="EMBL" id="TFK31252.1"/>
    </source>
</evidence>
<proteinExistence type="predicted"/>
<keyword evidence="3" id="KW-1185">Reference proteome</keyword>
<name>A0A5C3LET9_9AGAR</name>
<feature type="region of interest" description="Disordered" evidence="1">
    <location>
        <begin position="1"/>
        <end position="23"/>
    </location>
</feature>
<gene>
    <name evidence="2" type="ORF">BDQ12DRAFT_223716</name>
</gene>
<reference evidence="2 3" key="1">
    <citation type="journal article" date="2019" name="Nat. Ecol. Evol.">
        <title>Megaphylogeny resolves global patterns of mushroom evolution.</title>
        <authorList>
            <person name="Varga T."/>
            <person name="Krizsan K."/>
            <person name="Foldi C."/>
            <person name="Dima B."/>
            <person name="Sanchez-Garcia M."/>
            <person name="Sanchez-Ramirez S."/>
            <person name="Szollosi G.J."/>
            <person name="Szarkandi J.G."/>
            <person name="Papp V."/>
            <person name="Albert L."/>
            <person name="Andreopoulos W."/>
            <person name="Angelini C."/>
            <person name="Antonin V."/>
            <person name="Barry K.W."/>
            <person name="Bougher N.L."/>
            <person name="Buchanan P."/>
            <person name="Buyck B."/>
            <person name="Bense V."/>
            <person name="Catcheside P."/>
            <person name="Chovatia M."/>
            <person name="Cooper J."/>
            <person name="Damon W."/>
            <person name="Desjardin D."/>
            <person name="Finy P."/>
            <person name="Geml J."/>
            <person name="Haridas S."/>
            <person name="Hughes K."/>
            <person name="Justo A."/>
            <person name="Karasinski D."/>
            <person name="Kautmanova I."/>
            <person name="Kiss B."/>
            <person name="Kocsube S."/>
            <person name="Kotiranta H."/>
            <person name="LaButti K.M."/>
            <person name="Lechner B.E."/>
            <person name="Liimatainen K."/>
            <person name="Lipzen A."/>
            <person name="Lukacs Z."/>
            <person name="Mihaltcheva S."/>
            <person name="Morgado L.N."/>
            <person name="Niskanen T."/>
            <person name="Noordeloos M.E."/>
            <person name="Ohm R.A."/>
            <person name="Ortiz-Santana B."/>
            <person name="Ovrebo C."/>
            <person name="Racz N."/>
            <person name="Riley R."/>
            <person name="Savchenko A."/>
            <person name="Shiryaev A."/>
            <person name="Soop K."/>
            <person name="Spirin V."/>
            <person name="Szebenyi C."/>
            <person name="Tomsovsky M."/>
            <person name="Tulloss R.E."/>
            <person name="Uehling J."/>
            <person name="Grigoriev I.V."/>
            <person name="Vagvolgyi C."/>
            <person name="Papp T."/>
            <person name="Martin F.M."/>
            <person name="Miettinen O."/>
            <person name="Hibbett D.S."/>
            <person name="Nagy L.G."/>
        </authorList>
    </citation>
    <scope>NUCLEOTIDE SEQUENCE [LARGE SCALE GENOMIC DNA]</scope>
    <source>
        <strain evidence="2 3">CBS 166.37</strain>
    </source>
</reference>
<dbReference type="Proteomes" id="UP000308652">
    <property type="component" value="Unassembled WGS sequence"/>
</dbReference>
<feature type="compositionally biased region" description="Low complexity" evidence="1">
    <location>
        <begin position="175"/>
        <end position="186"/>
    </location>
</feature>
<evidence type="ECO:0000313" key="3">
    <source>
        <dbReference type="Proteomes" id="UP000308652"/>
    </source>
</evidence>
<dbReference type="EMBL" id="ML213805">
    <property type="protein sequence ID" value="TFK31252.1"/>
    <property type="molecule type" value="Genomic_DNA"/>
</dbReference>